<protein>
    <recommendedName>
        <fullName evidence="4">Solute-binding protein family 3/N-terminal domain-containing protein</fullName>
    </recommendedName>
</protein>
<organism evidence="2 3">
    <name type="scientific">Roseateles flavus</name>
    <dbReference type="NCBI Taxonomy" id="3149041"/>
    <lineage>
        <taxon>Bacteria</taxon>
        <taxon>Pseudomonadati</taxon>
        <taxon>Pseudomonadota</taxon>
        <taxon>Betaproteobacteria</taxon>
        <taxon>Burkholderiales</taxon>
        <taxon>Sphaerotilaceae</taxon>
        <taxon>Roseateles</taxon>
    </lineage>
</organism>
<dbReference type="EMBL" id="JBDPZC010000010">
    <property type="protein sequence ID" value="MEO3714876.1"/>
    <property type="molecule type" value="Genomic_DNA"/>
</dbReference>
<dbReference type="SUPFAM" id="SSF53850">
    <property type="entry name" value="Periplasmic binding protein-like II"/>
    <property type="match status" value="1"/>
</dbReference>
<keyword evidence="1" id="KW-0732">Signal</keyword>
<evidence type="ECO:0000256" key="1">
    <source>
        <dbReference type="SAM" id="SignalP"/>
    </source>
</evidence>
<accession>A0ABV0GIG0</accession>
<evidence type="ECO:0000313" key="3">
    <source>
        <dbReference type="Proteomes" id="UP001462640"/>
    </source>
</evidence>
<comment type="caution">
    <text evidence="2">The sequence shown here is derived from an EMBL/GenBank/DDBJ whole genome shotgun (WGS) entry which is preliminary data.</text>
</comment>
<feature type="signal peptide" evidence="1">
    <location>
        <begin position="1"/>
        <end position="29"/>
    </location>
</feature>
<dbReference type="RefSeq" id="WP_347611984.1">
    <property type="nucleotide sequence ID" value="NZ_JBDPZC010000010.1"/>
</dbReference>
<feature type="chain" id="PRO_5046946580" description="Solute-binding protein family 3/N-terminal domain-containing protein" evidence="1">
    <location>
        <begin position="30"/>
        <end position="265"/>
    </location>
</feature>
<keyword evidence="3" id="KW-1185">Reference proteome</keyword>
<reference evidence="2 3" key="1">
    <citation type="submission" date="2024-05" db="EMBL/GenBank/DDBJ databases">
        <title>Roseateles sp. 2.12 16S ribosomal RNA gene Genome sequencing and assembly.</title>
        <authorList>
            <person name="Woo H."/>
        </authorList>
    </citation>
    <scope>NUCLEOTIDE SEQUENCE [LARGE SCALE GENOMIC DNA]</scope>
    <source>
        <strain evidence="2 3">2.12</strain>
    </source>
</reference>
<sequence>MPESALRRRHCLALALAPLAGVGSGPARAAGPSVLPVLSYYDYPPFSTGPGQGLTQSLLALLQERAGPLLPPMHEELLPRRRVAALVGRSDWIGLVPWVSPAWFQDPDRHRFLWTEPLMQDEDLVASLRSYPVDYQGPTSLKGLTLGGVFGHVYPETEALVKSGEVQRLDSFSQEACLRMLLMGRVHAIFLSRSGLAGWRQRLPGFDARLHVAETPRQRYQRRLLLSPLMPAEQSEWLRRTVAGLLQDPAWRELLQHHGVDPTLS</sequence>
<evidence type="ECO:0000313" key="2">
    <source>
        <dbReference type="EMBL" id="MEO3714876.1"/>
    </source>
</evidence>
<proteinExistence type="predicted"/>
<gene>
    <name evidence="2" type="ORF">ABDJ40_19080</name>
</gene>
<name>A0ABV0GIG0_9BURK</name>
<dbReference type="Proteomes" id="UP001462640">
    <property type="component" value="Unassembled WGS sequence"/>
</dbReference>
<evidence type="ECO:0008006" key="4">
    <source>
        <dbReference type="Google" id="ProtNLM"/>
    </source>
</evidence>